<evidence type="ECO:0000256" key="5">
    <source>
        <dbReference type="ARBA" id="ARBA00018701"/>
    </source>
</evidence>
<keyword evidence="6" id="KW-0533">Nickel</keyword>
<evidence type="ECO:0000256" key="2">
    <source>
        <dbReference type="ARBA" id="ARBA00005008"/>
    </source>
</evidence>
<dbReference type="EMBL" id="LFJS01000012">
    <property type="protein sequence ID" value="KMU52472.1"/>
    <property type="molecule type" value="Genomic_DNA"/>
</dbReference>
<evidence type="ECO:0000256" key="3">
    <source>
        <dbReference type="ARBA" id="ARBA00010363"/>
    </source>
</evidence>
<evidence type="ECO:0000256" key="13">
    <source>
        <dbReference type="ARBA" id="ARBA00033298"/>
    </source>
</evidence>
<dbReference type="NCBIfam" id="TIGR00068">
    <property type="entry name" value="glyox_I"/>
    <property type="match status" value="1"/>
</dbReference>
<dbReference type="InterPro" id="IPR004360">
    <property type="entry name" value="Glyas_Fos-R_dOase_dom"/>
</dbReference>
<evidence type="ECO:0000256" key="15">
    <source>
        <dbReference type="PIRSR" id="PIRSR604361-3"/>
    </source>
</evidence>
<dbReference type="UniPathway" id="UPA00619">
    <property type="reaction ID" value="UER00675"/>
</dbReference>
<accession>A0A0G8B5S7</accession>
<feature type="binding site" evidence="15">
    <location>
        <position position="120"/>
    </location>
    <ligand>
        <name>Zn(2+)</name>
        <dbReference type="ChEBI" id="CHEBI:29105"/>
        <note>ligand shared between dimeric partners</note>
    </ligand>
</feature>
<dbReference type="Proteomes" id="UP000037482">
    <property type="component" value="Unassembled WGS sequence"/>
</dbReference>
<dbReference type="InterPro" id="IPR037523">
    <property type="entry name" value="VOC_core"/>
</dbReference>
<dbReference type="GO" id="GO:0004462">
    <property type="term" value="F:lactoylglutathione lyase activity"/>
    <property type="evidence" value="ECO:0007669"/>
    <property type="project" value="UniProtKB-EC"/>
</dbReference>
<keyword evidence="7 15" id="KW-0479">Metal-binding</keyword>
<comment type="caution">
    <text evidence="16">The sequence shown here is derived from an EMBL/GenBank/DDBJ whole genome shotgun (WGS) entry which is preliminary data.</text>
</comment>
<comment type="cofactor">
    <cofactor evidence="1">
        <name>Ni(2+)</name>
        <dbReference type="ChEBI" id="CHEBI:49786"/>
    </cofactor>
</comment>
<evidence type="ECO:0000256" key="14">
    <source>
        <dbReference type="PIRSR" id="PIRSR604361-1"/>
    </source>
</evidence>
<evidence type="ECO:0000256" key="7">
    <source>
        <dbReference type="ARBA" id="ARBA00022723"/>
    </source>
</evidence>
<sequence length="175" mass="20193">MPLNDLLTLPGVAAQPDAVTDGYVFNHTMIRVKDLTKALDFYTRVLGFTPVYLEEFKEAAFTICYLTRSPREQIPQDDDERKRWALSQPGILELTHNHGTENQADFHYHNGNGEPRGFGHLCVTVPDVRAACERFERLGVTFQKRLHEGRMNYVAFIRDPDDYWIEILQPTPLQD</sequence>
<dbReference type="Pfam" id="PF00903">
    <property type="entry name" value="Glyoxalase"/>
    <property type="match status" value="1"/>
</dbReference>
<dbReference type="InterPro" id="IPR029068">
    <property type="entry name" value="Glyas_Bleomycin-R_OHBP_Dase"/>
</dbReference>
<gene>
    <name evidence="16" type="ORF">AB868_03226</name>
</gene>
<organism evidence="16 17">
    <name type="scientific">Serratia marcescens</name>
    <dbReference type="NCBI Taxonomy" id="615"/>
    <lineage>
        <taxon>Bacteria</taxon>
        <taxon>Pseudomonadati</taxon>
        <taxon>Pseudomonadota</taxon>
        <taxon>Gammaproteobacteria</taxon>
        <taxon>Enterobacterales</taxon>
        <taxon>Yersiniaceae</taxon>
        <taxon>Serratia</taxon>
    </lineage>
</organism>
<evidence type="ECO:0000313" key="16">
    <source>
        <dbReference type="EMBL" id="KMU52472.1"/>
    </source>
</evidence>
<proteinExistence type="inferred from homology"/>
<evidence type="ECO:0000313" key="17">
    <source>
        <dbReference type="Proteomes" id="UP000037482"/>
    </source>
</evidence>
<feature type="active site" description="Proton donor/acceptor" evidence="14">
    <location>
        <position position="166"/>
    </location>
</feature>
<dbReference type="Gene3D" id="3.10.180.10">
    <property type="entry name" value="2,3-Dihydroxybiphenyl 1,2-Dioxygenase, domain 1"/>
    <property type="match status" value="1"/>
</dbReference>
<dbReference type="PROSITE" id="PS00934">
    <property type="entry name" value="GLYOXALASE_I_1"/>
    <property type="match status" value="1"/>
</dbReference>
<comment type="similarity">
    <text evidence="3">Belongs to the glyoxalase I family.</text>
</comment>
<protein>
    <recommendedName>
        <fullName evidence="5">Lactoylglutathione lyase</fullName>
        <ecNumber evidence="4">4.4.1.5</ecNumber>
    </recommendedName>
    <alternativeName>
        <fullName evidence="11">Aldoketomutase</fullName>
    </alternativeName>
    <alternativeName>
        <fullName evidence="10">Ketone-aldehyde mutase</fullName>
    </alternativeName>
    <alternativeName>
        <fullName evidence="12">Methylglyoxalase</fullName>
    </alternativeName>
    <alternativeName>
        <fullName evidence="13">S-D-lactoylglutathione methylglyoxal lyase</fullName>
    </alternativeName>
</protein>
<dbReference type="EC" id="4.4.1.5" evidence="4"/>
<name>A0A0G8B5S7_SERMA</name>
<evidence type="ECO:0000256" key="8">
    <source>
        <dbReference type="ARBA" id="ARBA00022833"/>
    </source>
</evidence>
<evidence type="ECO:0000256" key="6">
    <source>
        <dbReference type="ARBA" id="ARBA00022596"/>
    </source>
</evidence>
<dbReference type="PANTHER" id="PTHR10374">
    <property type="entry name" value="LACTOYLGLUTATHIONE LYASE GLYOXALASE I"/>
    <property type="match status" value="1"/>
</dbReference>
<dbReference type="CDD" id="cd07233">
    <property type="entry name" value="GlxI_Zn"/>
    <property type="match status" value="1"/>
</dbReference>
<feature type="binding site" evidence="15">
    <location>
        <position position="93"/>
    </location>
    <ligand>
        <name>Zn(2+)</name>
        <dbReference type="ChEBI" id="CHEBI:29105"/>
        <note>ligand shared between dimeric partners</note>
    </ligand>
</feature>
<dbReference type="SUPFAM" id="SSF54593">
    <property type="entry name" value="Glyoxalase/Bleomycin resistance protein/Dihydroxybiphenyl dioxygenase"/>
    <property type="match status" value="1"/>
</dbReference>
<comment type="cofactor">
    <cofactor evidence="15">
        <name>Zn(2+)</name>
        <dbReference type="ChEBI" id="CHEBI:29105"/>
    </cofactor>
    <text evidence="15">Binds 1 zinc ion per subunit. In the homodimer, two zinc ions are bound between subunits.</text>
</comment>
<keyword evidence="9 16" id="KW-0456">Lyase</keyword>
<evidence type="ECO:0000256" key="10">
    <source>
        <dbReference type="ARBA" id="ARBA00030291"/>
    </source>
</evidence>
<evidence type="ECO:0000256" key="4">
    <source>
        <dbReference type="ARBA" id="ARBA00012081"/>
    </source>
</evidence>
<evidence type="ECO:0000256" key="11">
    <source>
        <dbReference type="ARBA" id="ARBA00030892"/>
    </source>
</evidence>
<dbReference type="InterPro" id="IPR018146">
    <property type="entry name" value="Glyoxalase_1_CS"/>
</dbReference>
<accession>A0A656VJI1</accession>
<dbReference type="AlphaFoldDB" id="A0A0G8B5S7"/>
<dbReference type="GeneID" id="64308067"/>
<dbReference type="PROSITE" id="PS51819">
    <property type="entry name" value="VOC"/>
    <property type="match status" value="1"/>
</dbReference>
<evidence type="ECO:0000256" key="9">
    <source>
        <dbReference type="ARBA" id="ARBA00023239"/>
    </source>
</evidence>
<evidence type="ECO:0000256" key="12">
    <source>
        <dbReference type="ARBA" id="ARBA00032460"/>
    </source>
</evidence>
<evidence type="ECO:0000256" key="1">
    <source>
        <dbReference type="ARBA" id="ARBA00001967"/>
    </source>
</evidence>
<reference evidence="16 17" key="1">
    <citation type="submission" date="2015-06" db="EMBL/GenBank/DDBJ databases">
        <title>Draft Genome of Serratia marcescens Strain AH0650_Sm1.</title>
        <authorList>
            <person name="Wan Y."/>
            <person name="Gorrie C."/>
            <person name="Holt K."/>
        </authorList>
    </citation>
    <scope>NUCLEOTIDE SEQUENCE [LARGE SCALE GENOMIC DNA]</scope>
    <source>
        <strain evidence="16 17">AH0650_Sm1</strain>
    </source>
</reference>
<dbReference type="InterPro" id="IPR004361">
    <property type="entry name" value="Glyoxalase_1"/>
</dbReference>
<dbReference type="PANTHER" id="PTHR10374:SF30">
    <property type="entry name" value="LACTOYLGLUTATHIONE LYASE"/>
    <property type="match status" value="1"/>
</dbReference>
<dbReference type="RefSeq" id="WP_019452681.1">
    <property type="nucleotide sequence ID" value="NZ_CAMIRL010000002.1"/>
</dbReference>
<dbReference type="GO" id="GO:0046872">
    <property type="term" value="F:metal ion binding"/>
    <property type="evidence" value="ECO:0007669"/>
    <property type="project" value="UniProtKB-KW"/>
</dbReference>
<feature type="binding site" evidence="15">
    <location>
        <position position="166"/>
    </location>
    <ligand>
        <name>Zn(2+)</name>
        <dbReference type="ChEBI" id="CHEBI:29105"/>
        <note>ligand shared between dimeric partners</note>
    </ligand>
</feature>
<keyword evidence="8 15" id="KW-0862">Zinc</keyword>
<comment type="pathway">
    <text evidence="2">Secondary metabolite metabolism; methylglyoxal degradation; (R)-lactate from methylglyoxal: step 1/2.</text>
</comment>